<dbReference type="PANTHER" id="PTHR30329">
    <property type="entry name" value="STATOR ELEMENT OF FLAGELLAR MOTOR COMPLEX"/>
    <property type="match status" value="1"/>
</dbReference>
<reference evidence="7 8" key="1">
    <citation type="submission" date="2015-11" db="EMBL/GenBank/DDBJ databases">
        <title>Expanding the genomic diversity of Burkholderia species for the development of highly accurate diagnostics.</title>
        <authorList>
            <person name="Sahl J."/>
            <person name="Keim P."/>
            <person name="Wagner D."/>
        </authorList>
    </citation>
    <scope>NUCLEOTIDE SEQUENCE [LARGE SCALE GENOMIC DNA]</scope>
    <source>
        <strain evidence="7 8">MSMB368WGS</strain>
    </source>
</reference>
<dbReference type="Gene3D" id="3.30.1330.60">
    <property type="entry name" value="OmpA-like domain"/>
    <property type="match status" value="1"/>
</dbReference>
<dbReference type="Proteomes" id="UP000062912">
    <property type="component" value="Unassembled WGS sequence"/>
</dbReference>
<dbReference type="InterPro" id="IPR050330">
    <property type="entry name" value="Bact_OuterMem_StrucFunc"/>
</dbReference>
<evidence type="ECO:0000259" key="6">
    <source>
        <dbReference type="PROSITE" id="PS51123"/>
    </source>
</evidence>
<comment type="caution">
    <text evidence="7">The sequence shown here is derived from an EMBL/GenBank/DDBJ whole genome shotgun (WGS) entry which is preliminary data.</text>
</comment>
<evidence type="ECO:0000256" key="5">
    <source>
        <dbReference type="PROSITE-ProRule" id="PRU00473"/>
    </source>
</evidence>
<evidence type="ECO:0000256" key="4">
    <source>
        <dbReference type="ARBA" id="ARBA00023237"/>
    </source>
</evidence>
<dbReference type="PRINTS" id="PR01021">
    <property type="entry name" value="OMPADOMAIN"/>
</dbReference>
<dbReference type="PANTHER" id="PTHR30329:SF21">
    <property type="entry name" value="LIPOPROTEIN YIAD-RELATED"/>
    <property type="match status" value="1"/>
</dbReference>
<dbReference type="InterPro" id="IPR006664">
    <property type="entry name" value="OMP_bac"/>
</dbReference>
<dbReference type="PROSITE" id="PS51123">
    <property type="entry name" value="OMPA_2"/>
    <property type="match status" value="1"/>
</dbReference>
<dbReference type="InterPro" id="IPR006665">
    <property type="entry name" value="OmpA-like"/>
</dbReference>
<evidence type="ECO:0000313" key="8">
    <source>
        <dbReference type="Proteomes" id="UP000062912"/>
    </source>
</evidence>
<dbReference type="EMBL" id="LPJR01000076">
    <property type="protein sequence ID" value="KWF20847.1"/>
    <property type="molecule type" value="Genomic_DNA"/>
</dbReference>
<proteinExistence type="predicted"/>
<accession>A0A132E8A4</accession>
<dbReference type="InterPro" id="IPR036737">
    <property type="entry name" value="OmpA-like_sf"/>
</dbReference>
<dbReference type="InterPro" id="IPR007450">
    <property type="entry name" value="BamE_dom"/>
</dbReference>
<dbReference type="Pfam" id="PF04355">
    <property type="entry name" value="BamE"/>
    <property type="match status" value="1"/>
</dbReference>
<keyword evidence="2" id="KW-0732">Signal</keyword>
<evidence type="ECO:0000313" key="7">
    <source>
        <dbReference type="EMBL" id="KWF20847.1"/>
    </source>
</evidence>
<evidence type="ECO:0000256" key="1">
    <source>
        <dbReference type="ARBA" id="ARBA00004442"/>
    </source>
</evidence>
<dbReference type="CDD" id="cd07185">
    <property type="entry name" value="OmpA_C-like"/>
    <property type="match status" value="1"/>
</dbReference>
<dbReference type="PROSITE" id="PS51257">
    <property type="entry name" value="PROKAR_LIPOPROTEIN"/>
    <property type="match status" value="1"/>
</dbReference>
<dbReference type="InterPro" id="IPR037873">
    <property type="entry name" value="BamE-like"/>
</dbReference>
<organism evidence="7 8">
    <name type="scientific">Burkholderia pseudomultivorans</name>
    <dbReference type="NCBI Taxonomy" id="1207504"/>
    <lineage>
        <taxon>Bacteria</taxon>
        <taxon>Pseudomonadati</taxon>
        <taxon>Pseudomonadota</taxon>
        <taxon>Betaproteobacteria</taxon>
        <taxon>Burkholderiales</taxon>
        <taxon>Burkholderiaceae</taxon>
        <taxon>Burkholderia</taxon>
        <taxon>Burkholderia cepacia complex</taxon>
    </lineage>
</organism>
<dbReference type="GO" id="GO:0009279">
    <property type="term" value="C:cell outer membrane"/>
    <property type="evidence" value="ECO:0007669"/>
    <property type="project" value="UniProtKB-SubCell"/>
</dbReference>
<dbReference type="Pfam" id="PF00691">
    <property type="entry name" value="OmpA"/>
    <property type="match status" value="1"/>
</dbReference>
<sequence>MKIKHLVALFACGGLLTGCGMGNGGRGDNPPAFPARDSAWMKEGDFVNVDNLRQIGPGMTKNQIYALIGPPHFDEGVIFVRVWNYVFNFRTGRGDDFVTCQYQIRFDDHARVAATYWKEPDCALRVNPPDIRTIPPEPVASHSDAVALGTDGLFRFDGATVADMLPAGRAQIAQVAQAVKRDFPGYREVVVTGYTDRLGTDMHNAALSEARARTVRDMLIEAGIDGGKIRTLGRGAAHPVVACTGIESRDALVNCLQPNRRVEIEIH</sequence>
<dbReference type="SUPFAM" id="SSF103088">
    <property type="entry name" value="OmpA-like"/>
    <property type="match status" value="1"/>
</dbReference>
<protein>
    <recommendedName>
        <fullName evidence="6">OmpA-like domain-containing protein</fullName>
    </recommendedName>
</protein>
<evidence type="ECO:0000256" key="3">
    <source>
        <dbReference type="ARBA" id="ARBA00023136"/>
    </source>
</evidence>
<evidence type="ECO:0000256" key="2">
    <source>
        <dbReference type="ARBA" id="ARBA00022729"/>
    </source>
</evidence>
<dbReference type="OrthoDB" id="9782229at2"/>
<keyword evidence="3 5" id="KW-0472">Membrane</keyword>
<feature type="domain" description="OmpA-like" evidence="6">
    <location>
        <begin position="141"/>
        <end position="267"/>
    </location>
</feature>
<gene>
    <name evidence="7" type="ORF">WT56_29715</name>
</gene>
<comment type="subcellular location">
    <subcellularLocation>
        <location evidence="1">Cell outer membrane</location>
    </subcellularLocation>
</comment>
<name>A0A132E8A4_9BURK</name>
<dbReference type="Gene3D" id="3.30.1450.10">
    <property type="match status" value="1"/>
</dbReference>
<keyword evidence="4" id="KW-0998">Cell outer membrane</keyword>
<dbReference type="AlphaFoldDB" id="A0A132E8A4"/>